<keyword evidence="8" id="KW-1185">Reference proteome</keyword>
<feature type="transmembrane region" description="Helical" evidence="6">
    <location>
        <begin position="295"/>
        <end position="321"/>
    </location>
</feature>
<accession>A0AAU9C561</accession>
<evidence type="ECO:0000256" key="4">
    <source>
        <dbReference type="ARBA" id="ARBA00022989"/>
    </source>
</evidence>
<protein>
    <submittedName>
        <fullName evidence="7">AI-2 transport protein TqsA</fullName>
    </submittedName>
</protein>
<gene>
    <name evidence="7" type="ORF">MIT9_P2479</name>
</gene>
<dbReference type="EMBL" id="AP024714">
    <property type="protein sequence ID" value="BCX82888.1"/>
    <property type="molecule type" value="Genomic_DNA"/>
</dbReference>
<dbReference type="GO" id="GO:0055085">
    <property type="term" value="P:transmembrane transport"/>
    <property type="evidence" value="ECO:0007669"/>
    <property type="project" value="TreeGrafter"/>
</dbReference>
<evidence type="ECO:0000256" key="3">
    <source>
        <dbReference type="ARBA" id="ARBA00022692"/>
    </source>
</evidence>
<feature type="transmembrane region" description="Helical" evidence="6">
    <location>
        <begin position="34"/>
        <end position="52"/>
    </location>
</feature>
<sequence length="345" mass="37614">MSSSNEAHTWWLSIAAGVVVVAGVQAAADILAPLLLSLFIAMICWPLVDWLYQRKVPAWGAIAIVMLGLIVAMTLIGLFLGQSINHFIDNLPYYQSRLQASLGVLVEWLQRLGIDVSREEFEQTINAGRLMGFAGTLLTTLTNAFANTALILFYVTFMFMEAFILPAKLQAAFSVSSRAFRFERFFANLRRYLRLKTLVSLATGAAVALWLTFLGVDYPILWGSVAFVLNFIPNIGSFIAAIPGILLALVQLGPEGAFYTALGYLVVNTVIGGLIDPRVVGSGLGLSTLVVFLSLIFWGWILGPVGMFLSVPITVVGKMLLEEHPQTRWIAALLGDGRSRTGLPD</sequence>
<dbReference type="InterPro" id="IPR002549">
    <property type="entry name" value="AI-2E-like"/>
</dbReference>
<evidence type="ECO:0000256" key="2">
    <source>
        <dbReference type="ARBA" id="ARBA00009773"/>
    </source>
</evidence>
<evidence type="ECO:0000256" key="1">
    <source>
        <dbReference type="ARBA" id="ARBA00004141"/>
    </source>
</evidence>
<keyword evidence="3 6" id="KW-0812">Transmembrane</keyword>
<proteinExistence type="inferred from homology"/>
<keyword evidence="5 6" id="KW-0472">Membrane</keyword>
<dbReference type="GO" id="GO:0016020">
    <property type="term" value="C:membrane"/>
    <property type="evidence" value="ECO:0007669"/>
    <property type="project" value="UniProtKB-SubCell"/>
</dbReference>
<evidence type="ECO:0000256" key="5">
    <source>
        <dbReference type="ARBA" id="ARBA00023136"/>
    </source>
</evidence>
<dbReference type="PANTHER" id="PTHR21716">
    <property type="entry name" value="TRANSMEMBRANE PROTEIN"/>
    <property type="match status" value="1"/>
</dbReference>
<feature type="transmembrane region" description="Helical" evidence="6">
    <location>
        <begin position="193"/>
        <end position="214"/>
    </location>
</feature>
<dbReference type="Proteomes" id="UP001321825">
    <property type="component" value="Chromosome"/>
</dbReference>
<organism evidence="7 8">
    <name type="scientific">Methylomarinovum caldicuralii</name>
    <dbReference type="NCBI Taxonomy" id="438856"/>
    <lineage>
        <taxon>Bacteria</taxon>
        <taxon>Pseudomonadati</taxon>
        <taxon>Pseudomonadota</taxon>
        <taxon>Gammaproteobacteria</taxon>
        <taxon>Methylococcales</taxon>
        <taxon>Methylothermaceae</taxon>
        <taxon>Methylomarinovum</taxon>
    </lineage>
</organism>
<dbReference type="AlphaFoldDB" id="A0AAU9C561"/>
<feature type="transmembrane region" description="Helical" evidence="6">
    <location>
        <begin position="220"/>
        <end position="250"/>
    </location>
</feature>
<keyword evidence="4 6" id="KW-1133">Transmembrane helix</keyword>
<feature type="transmembrane region" description="Helical" evidence="6">
    <location>
        <begin position="59"/>
        <end position="80"/>
    </location>
</feature>
<evidence type="ECO:0000313" key="8">
    <source>
        <dbReference type="Proteomes" id="UP001321825"/>
    </source>
</evidence>
<dbReference type="PANTHER" id="PTHR21716:SF64">
    <property type="entry name" value="AI-2 TRANSPORT PROTEIN TQSA"/>
    <property type="match status" value="1"/>
</dbReference>
<comment type="subcellular location">
    <subcellularLocation>
        <location evidence="1">Membrane</location>
        <topology evidence="1">Multi-pass membrane protein</topology>
    </subcellularLocation>
</comment>
<comment type="similarity">
    <text evidence="2">Belongs to the autoinducer-2 exporter (AI-2E) (TC 2.A.86) family.</text>
</comment>
<evidence type="ECO:0000256" key="6">
    <source>
        <dbReference type="SAM" id="Phobius"/>
    </source>
</evidence>
<reference evidence="8" key="1">
    <citation type="journal article" date="2024" name="Int. J. Syst. Evol. Microbiol.">
        <title>Methylomarinovum tepidoasis sp. nov., a moderately thermophilic methanotroph of the family Methylothermaceae isolated from a deep-sea hydrothermal field.</title>
        <authorList>
            <person name="Hirayama H."/>
            <person name="Takaki Y."/>
            <person name="Abe M."/>
            <person name="Miyazaki M."/>
            <person name="Uematsu K."/>
            <person name="Matsui Y."/>
            <person name="Takai K."/>
        </authorList>
    </citation>
    <scope>NUCLEOTIDE SEQUENCE [LARGE SCALE GENOMIC DNA]</scope>
    <source>
        <strain evidence="8">IT-9</strain>
    </source>
</reference>
<feature type="transmembrane region" description="Helical" evidence="6">
    <location>
        <begin position="9"/>
        <end position="28"/>
    </location>
</feature>
<dbReference type="Pfam" id="PF01594">
    <property type="entry name" value="AI-2E_transport"/>
    <property type="match status" value="1"/>
</dbReference>
<name>A0AAU9C561_9GAMM</name>
<evidence type="ECO:0000313" key="7">
    <source>
        <dbReference type="EMBL" id="BCX82888.1"/>
    </source>
</evidence>
<dbReference type="KEGG" id="mcau:MIT9_P2479"/>
<dbReference type="RefSeq" id="WP_317705275.1">
    <property type="nucleotide sequence ID" value="NZ_AP024714.1"/>
</dbReference>
<feature type="transmembrane region" description="Helical" evidence="6">
    <location>
        <begin position="257"/>
        <end position="275"/>
    </location>
</feature>